<comment type="caution">
    <text evidence="2">The sequence shown here is derived from an EMBL/GenBank/DDBJ whole genome shotgun (WGS) entry which is preliminary data.</text>
</comment>
<accession>X1SDK9</accession>
<evidence type="ECO:0000256" key="1">
    <source>
        <dbReference type="SAM" id="Phobius"/>
    </source>
</evidence>
<dbReference type="AlphaFoldDB" id="X1SDK9"/>
<proteinExistence type="predicted"/>
<sequence length="52" mass="5578">MCTGIPQTNYGAFSESKPVELEFTFGEGIRLAAIGLIYGILIGLATGIYFFS</sequence>
<keyword evidence="1" id="KW-0812">Transmembrane</keyword>
<dbReference type="EMBL" id="BARW01034244">
    <property type="protein sequence ID" value="GAJ04356.1"/>
    <property type="molecule type" value="Genomic_DNA"/>
</dbReference>
<evidence type="ECO:0000313" key="4">
    <source>
        <dbReference type="EMBL" id="GAJ04356.1"/>
    </source>
</evidence>
<keyword evidence="1" id="KW-0472">Membrane</keyword>
<dbReference type="EMBL" id="BARW01000034">
    <property type="protein sequence ID" value="GAI68540.1"/>
    <property type="molecule type" value="Genomic_DNA"/>
</dbReference>
<reference evidence="2" key="1">
    <citation type="journal article" date="2014" name="Front. Microbiol.">
        <title>High frequency of phylogenetically diverse reductive dehalogenase-homologous genes in deep subseafloor sedimentary metagenomes.</title>
        <authorList>
            <person name="Kawai M."/>
            <person name="Futagami T."/>
            <person name="Toyoda A."/>
            <person name="Takaki Y."/>
            <person name="Nishi S."/>
            <person name="Hori S."/>
            <person name="Arai W."/>
            <person name="Tsubouchi T."/>
            <person name="Morono Y."/>
            <person name="Uchiyama I."/>
            <person name="Ito T."/>
            <person name="Fujiyama A."/>
            <person name="Inagaki F."/>
            <person name="Takami H."/>
        </authorList>
    </citation>
    <scope>NUCLEOTIDE SEQUENCE</scope>
    <source>
        <strain evidence="2">Expedition CK06-06</strain>
    </source>
</reference>
<evidence type="ECO:0000313" key="2">
    <source>
        <dbReference type="EMBL" id="GAI65884.1"/>
    </source>
</evidence>
<name>X1SDK9_9ZZZZ</name>
<organism evidence="2">
    <name type="scientific">marine sediment metagenome</name>
    <dbReference type="NCBI Taxonomy" id="412755"/>
    <lineage>
        <taxon>unclassified sequences</taxon>
        <taxon>metagenomes</taxon>
        <taxon>ecological metagenomes</taxon>
    </lineage>
</organism>
<protein>
    <submittedName>
        <fullName evidence="2">Uncharacterized protein</fullName>
    </submittedName>
</protein>
<gene>
    <name evidence="3" type="ORF">S12H4_00346</name>
    <name evidence="2" type="ORF">S12H4_02274</name>
    <name evidence="4" type="ORF">S12H4_53717</name>
</gene>
<evidence type="ECO:0000313" key="3">
    <source>
        <dbReference type="EMBL" id="GAI68540.1"/>
    </source>
</evidence>
<dbReference type="EMBL" id="BARW01000540">
    <property type="protein sequence ID" value="GAI65884.1"/>
    <property type="molecule type" value="Genomic_DNA"/>
</dbReference>
<feature type="transmembrane region" description="Helical" evidence="1">
    <location>
        <begin position="29"/>
        <end position="51"/>
    </location>
</feature>
<keyword evidence="1" id="KW-1133">Transmembrane helix</keyword>